<dbReference type="Gramene" id="rna-AYBTSS11_LOCUS2052">
    <property type="protein sequence ID" value="CAJ1856272.1"/>
    <property type="gene ID" value="gene-AYBTSS11_LOCUS2052"/>
</dbReference>
<dbReference type="EMBL" id="OY731398">
    <property type="protein sequence ID" value="CAJ1856272.1"/>
    <property type="molecule type" value="Genomic_DNA"/>
</dbReference>
<gene>
    <name evidence="1" type="ORF">AYBTSS11_LOCUS2052</name>
</gene>
<accession>A0AA86S254</accession>
<keyword evidence="2" id="KW-1185">Reference proteome</keyword>
<dbReference type="AlphaFoldDB" id="A0AA86S254"/>
<proteinExistence type="predicted"/>
<sequence length="107" mass="12346">MELLPCVEKRHGLFCCMAAECLVFDLSGIYSPLFTYTLNLVYREVLVRQPSNPTWILKESSSSYSDILPLRDPHIREVVVGQNSQVKQRMVKGFQKCLDWIMLDVAH</sequence>
<reference evidence="1" key="1">
    <citation type="submission" date="2023-10" db="EMBL/GenBank/DDBJ databases">
        <authorList>
            <person name="Domelevo Entfellner J.-B."/>
        </authorList>
    </citation>
    <scope>NUCLEOTIDE SEQUENCE</scope>
</reference>
<dbReference type="Proteomes" id="UP001189624">
    <property type="component" value="Chromosome 1"/>
</dbReference>
<evidence type="ECO:0000313" key="2">
    <source>
        <dbReference type="Proteomes" id="UP001189624"/>
    </source>
</evidence>
<name>A0AA86S254_9FABA</name>
<evidence type="ECO:0000313" key="1">
    <source>
        <dbReference type="EMBL" id="CAJ1856272.1"/>
    </source>
</evidence>
<protein>
    <submittedName>
        <fullName evidence="1">Uncharacterized protein</fullName>
    </submittedName>
</protein>
<organism evidence="1 2">
    <name type="scientific">Sphenostylis stenocarpa</name>
    <dbReference type="NCBI Taxonomy" id="92480"/>
    <lineage>
        <taxon>Eukaryota</taxon>
        <taxon>Viridiplantae</taxon>
        <taxon>Streptophyta</taxon>
        <taxon>Embryophyta</taxon>
        <taxon>Tracheophyta</taxon>
        <taxon>Spermatophyta</taxon>
        <taxon>Magnoliopsida</taxon>
        <taxon>eudicotyledons</taxon>
        <taxon>Gunneridae</taxon>
        <taxon>Pentapetalae</taxon>
        <taxon>rosids</taxon>
        <taxon>fabids</taxon>
        <taxon>Fabales</taxon>
        <taxon>Fabaceae</taxon>
        <taxon>Papilionoideae</taxon>
        <taxon>50 kb inversion clade</taxon>
        <taxon>NPAAA clade</taxon>
        <taxon>indigoferoid/millettioid clade</taxon>
        <taxon>Phaseoleae</taxon>
        <taxon>Sphenostylis</taxon>
    </lineage>
</organism>